<organism evidence="1 2">
    <name type="scientific">Meloidogyne enterolobii</name>
    <name type="common">Root-knot nematode worm</name>
    <name type="synonym">Meloidogyne mayaguensis</name>
    <dbReference type="NCBI Taxonomy" id="390850"/>
    <lineage>
        <taxon>Eukaryota</taxon>
        <taxon>Metazoa</taxon>
        <taxon>Ecdysozoa</taxon>
        <taxon>Nematoda</taxon>
        <taxon>Chromadorea</taxon>
        <taxon>Rhabditida</taxon>
        <taxon>Tylenchina</taxon>
        <taxon>Tylenchomorpha</taxon>
        <taxon>Tylenchoidea</taxon>
        <taxon>Meloidogynidae</taxon>
        <taxon>Meloidogyninae</taxon>
        <taxon>Meloidogyne</taxon>
    </lineage>
</organism>
<dbReference type="AlphaFoldDB" id="A0A6V7UFT3"/>
<dbReference type="Proteomes" id="UP000580250">
    <property type="component" value="Unassembled WGS sequence"/>
</dbReference>
<protein>
    <submittedName>
        <fullName evidence="1">Uncharacterized protein</fullName>
    </submittedName>
</protein>
<dbReference type="EMBL" id="CAJEWN010000064">
    <property type="protein sequence ID" value="CAD2156901.1"/>
    <property type="molecule type" value="Genomic_DNA"/>
</dbReference>
<proteinExistence type="predicted"/>
<dbReference type="GO" id="GO:0071014">
    <property type="term" value="C:post-mRNA release spliceosomal complex"/>
    <property type="evidence" value="ECO:0007669"/>
    <property type="project" value="TreeGrafter"/>
</dbReference>
<dbReference type="InterPro" id="IPR013169">
    <property type="entry name" value="mRNA_splic_Cwf18-like"/>
</dbReference>
<dbReference type="OrthoDB" id="10261348at2759"/>
<evidence type="ECO:0000313" key="1">
    <source>
        <dbReference type="EMBL" id="CAD2156901.1"/>
    </source>
</evidence>
<reference evidence="1 2" key="1">
    <citation type="submission" date="2020-08" db="EMBL/GenBank/DDBJ databases">
        <authorList>
            <person name="Koutsovoulos G."/>
            <person name="Danchin GJ E."/>
        </authorList>
    </citation>
    <scope>NUCLEOTIDE SEQUENCE [LARGE SCALE GENOMIC DNA]</scope>
</reference>
<dbReference type="GO" id="GO:0005684">
    <property type="term" value="C:U2-type spliceosomal complex"/>
    <property type="evidence" value="ECO:0007669"/>
    <property type="project" value="TreeGrafter"/>
</dbReference>
<name>A0A6V7UFT3_MELEN</name>
<gene>
    <name evidence="1" type="ORF">MENT_LOCUS12414</name>
</gene>
<comment type="caution">
    <text evidence="1">The sequence shown here is derived from an EMBL/GenBank/DDBJ whole genome shotgun (WGS) entry which is preliminary data.</text>
</comment>
<sequence length="171" mass="19657">MVTTSTNSEEAIIEEERILTELEKNAISRRQHLLEMRKRFVGRNQGNGDIDGEQNCGEERFPIQFRSYKPVNVQQQSSPSEPPREEINLLKEKIEGQLEAGKDAKVGDSLDINTLAPRKVDWDLRRGIKEKLDKLDKRTNKAIIQLIRKRVKEEAGNEELIAYAVQEMGNE</sequence>
<evidence type="ECO:0000313" key="2">
    <source>
        <dbReference type="Proteomes" id="UP000580250"/>
    </source>
</evidence>
<dbReference type="PANTHER" id="PTHR31551:SF1">
    <property type="entry name" value="COILED-COIL DOMAIN-CONTAINING PROTEIN 12"/>
    <property type="match status" value="1"/>
</dbReference>
<accession>A0A6V7UFT3</accession>
<dbReference type="Pfam" id="PF08315">
    <property type="entry name" value="cwf18"/>
    <property type="match status" value="1"/>
</dbReference>
<dbReference type="PANTHER" id="PTHR31551">
    <property type="entry name" value="PRE-MRNA-SPLICING FACTOR CWF18"/>
    <property type="match status" value="1"/>
</dbReference>